<dbReference type="AlphaFoldDB" id="A0A8J3J690"/>
<dbReference type="Proteomes" id="UP000612808">
    <property type="component" value="Unassembled WGS sequence"/>
</dbReference>
<comment type="caution">
    <text evidence="2">The sequence shown here is derived from an EMBL/GenBank/DDBJ whole genome shotgun (WGS) entry which is preliminary data.</text>
</comment>
<name>A0A8J3J690_9ACTN</name>
<feature type="region of interest" description="Disordered" evidence="1">
    <location>
        <begin position="40"/>
        <end position="65"/>
    </location>
</feature>
<protein>
    <submittedName>
        <fullName evidence="2">Uncharacterized protein</fullName>
    </submittedName>
</protein>
<dbReference type="RefSeq" id="WP_203662906.1">
    <property type="nucleotide sequence ID" value="NZ_BAAAZM010000012.1"/>
</dbReference>
<proteinExistence type="predicted"/>
<sequence length="201" mass="21135">MAHQHPHRTGAGRYPNLAALGHVVLAAGMLCTGLTACSSPDRGHAADPTPSASRPSPTQSVTARAKAEREALVAYRGMWNAFVHASRTSDVRDPLIARYTAGKARKTITDSLARDKAAMQVSKGNVVLKPTVTGAKPAMTPAEVDVQDCADASHWLVYHAEGGLIDDEPGGKHLVVAVVENVPGLGWRVTDFAAHEVGSCT</sequence>
<evidence type="ECO:0000313" key="2">
    <source>
        <dbReference type="EMBL" id="GID14888.1"/>
    </source>
</evidence>
<evidence type="ECO:0000256" key="1">
    <source>
        <dbReference type="SAM" id="MobiDB-lite"/>
    </source>
</evidence>
<organism evidence="2 3">
    <name type="scientific">Actinocatenispora rupis</name>
    <dbReference type="NCBI Taxonomy" id="519421"/>
    <lineage>
        <taxon>Bacteria</taxon>
        <taxon>Bacillati</taxon>
        <taxon>Actinomycetota</taxon>
        <taxon>Actinomycetes</taxon>
        <taxon>Micromonosporales</taxon>
        <taxon>Micromonosporaceae</taxon>
        <taxon>Actinocatenispora</taxon>
    </lineage>
</organism>
<feature type="compositionally biased region" description="Polar residues" evidence="1">
    <location>
        <begin position="50"/>
        <end position="62"/>
    </location>
</feature>
<gene>
    <name evidence="2" type="ORF">Aru02nite_57770</name>
</gene>
<accession>A0A8J3J690</accession>
<keyword evidence="3" id="KW-1185">Reference proteome</keyword>
<evidence type="ECO:0000313" key="3">
    <source>
        <dbReference type="Proteomes" id="UP000612808"/>
    </source>
</evidence>
<reference evidence="2" key="1">
    <citation type="submission" date="2021-01" db="EMBL/GenBank/DDBJ databases">
        <title>Whole genome shotgun sequence of Actinocatenispora rupis NBRC 107355.</title>
        <authorList>
            <person name="Komaki H."/>
            <person name="Tamura T."/>
        </authorList>
    </citation>
    <scope>NUCLEOTIDE SEQUENCE</scope>
    <source>
        <strain evidence="2">NBRC 107355</strain>
    </source>
</reference>
<dbReference type="EMBL" id="BOMB01000034">
    <property type="protein sequence ID" value="GID14888.1"/>
    <property type="molecule type" value="Genomic_DNA"/>
</dbReference>